<gene>
    <name evidence="1" type="ORF">FN846DRAFT_759273</name>
</gene>
<evidence type="ECO:0000313" key="1">
    <source>
        <dbReference type="EMBL" id="KAA8906816.1"/>
    </source>
</evidence>
<comment type="caution">
    <text evidence="1">The sequence shown here is derived from an EMBL/GenBank/DDBJ whole genome shotgun (WGS) entry which is preliminary data.</text>
</comment>
<dbReference type="Proteomes" id="UP000326924">
    <property type="component" value="Unassembled WGS sequence"/>
</dbReference>
<evidence type="ECO:0000313" key="2">
    <source>
        <dbReference type="Proteomes" id="UP000326924"/>
    </source>
</evidence>
<dbReference type="InParanoid" id="A0A5J5EXY3"/>
<feature type="non-terminal residue" evidence="1">
    <location>
        <position position="58"/>
    </location>
</feature>
<accession>A0A5J5EXY3</accession>
<dbReference type="OrthoDB" id="5353573at2759"/>
<keyword evidence="2" id="KW-1185">Reference proteome</keyword>
<protein>
    <submittedName>
        <fullName evidence="1">Uncharacterized protein</fullName>
    </submittedName>
</protein>
<name>A0A5J5EXY3_9PEZI</name>
<dbReference type="EMBL" id="VXIS01000085">
    <property type="protein sequence ID" value="KAA8906816.1"/>
    <property type="molecule type" value="Genomic_DNA"/>
</dbReference>
<proteinExistence type="predicted"/>
<dbReference type="AlphaFoldDB" id="A0A5J5EXY3"/>
<sequence length="58" mass="6707">EYYVYRCAPTAEHPIAHWKFYPATMSKDELPDIRVARPVYTWSSITGEYSPVQGISVK</sequence>
<reference evidence="1 2" key="1">
    <citation type="submission" date="2019-09" db="EMBL/GenBank/DDBJ databases">
        <title>Draft genome of the ectomycorrhizal ascomycete Sphaerosporella brunnea.</title>
        <authorList>
            <consortium name="DOE Joint Genome Institute"/>
            <person name="Benucci G.M."/>
            <person name="Marozzi G."/>
            <person name="Antonielli L."/>
            <person name="Sanchez S."/>
            <person name="Marco P."/>
            <person name="Wang X."/>
            <person name="Falini L.B."/>
            <person name="Barry K."/>
            <person name="Haridas S."/>
            <person name="Lipzen A."/>
            <person name="Labutti K."/>
            <person name="Grigoriev I.V."/>
            <person name="Murat C."/>
            <person name="Martin F."/>
            <person name="Albertini E."/>
            <person name="Donnini D."/>
            <person name="Bonito G."/>
        </authorList>
    </citation>
    <scope>NUCLEOTIDE SEQUENCE [LARGE SCALE GENOMIC DNA]</scope>
    <source>
        <strain evidence="1 2">Sb_GMNB300</strain>
    </source>
</reference>
<organism evidence="1 2">
    <name type="scientific">Sphaerosporella brunnea</name>
    <dbReference type="NCBI Taxonomy" id="1250544"/>
    <lineage>
        <taxon>Eukaryota</taxon>
        <taxon>Fungi</taxon>
        <taxon>Dikarya</taxon>
        <taxon>Ascomycota</taxon>
        <taxon>Pezizomycotina</taxon>
        <taxon>Pezizomycetes</taxon>
        <taxon>Pezizales</taxon>
        <taxon>Pyronemataceae</taxon>
        <taxon>Sphaerosporella</taxon>
    </lineage>
</organism>
<feature type="non-terminal residue" evidence="1">
    <location>
        <position position="1"/>
    </location>
</feature>